<reference evidence="1" key="1">
    <citation type="submission" date="2021-02" db="EMBL/GenBank/DDBJ databases">
        <authorList>
            <person name="Dougan E. K."/>
            <person name="Rhodes N."/>
            <person name="Thang M."/>
            <person name="Chan C."/>
        </authorList>
    </citation>
    <scope>NUCLEOTIDE SEQUENCE</scope>
</reference>
<proteinExistence type="predicted"/>
<protein>
    <submittedName>
        <fullName evidence="1">FCPB protein</fullName>
    </submittedName>
</protein>
<feature type="non-terminal residue" evidence="1">
    <location>
        <position position="239"/>
    </location>
</feature>
<organism evidence="1 2">
    <name type="scientific">Symbiodinium necroappetens</name>
    <dbReference type="NCBI Taxonomy" id="1628268"/>
    <lineage>
        <taxon>Eukaryota</taxon>
        <taxon>Sar</taxon>
        <taxon>Alveolata</taxon>
        <taxon>Dinophyceae</taxon>
        <taxon>Suessiales</taxon>
        <taxon>Symbiodiniaceae</taxon>
        <taxon>Symbiodinium</taxon>
    </lineage>
</organism>
<keyword evidence="2" id="KW-1185">Reference proteome</keyword>
<gene>
    <name evidence="1" type="primary">FCPB</name>
    <name evidence="1" type="ORF">SNEC2469_LOCUS31154</name>
</gene>
<dbReference type="Proteomes" id="UP000601435">
    <property type="component" value="Unassembled WGS sequence"/>
</dbReference>
<feature type="non-terminal residue" evidence="1">
    <location>
        <position position="1"/>
    </location>
</feature>
<accession>A0A813BS08</accession>
<sequence length="239" mass="25953">ALAEDAMEGGGEDWPEAYRHCPMDHEVHDMVDPAISSGALLPGAAAKLYGTCNFLEQGMYGRVGAGGLRAIREHADEGGREVTPPIPACLDLIKAVPSVRPERGLDSLPCPLPRFVATSDAVEDVLSQGSGGFHSVWLHPRERESVVAVIGPEVYSCFTPGDQKCPARAGNGAVRSYCRDCFPCFWYVENVAALMVFIRGRPSSLALKRMAQLIHLALFALRASFFFEYIPSKTNWADA</sequence>
<evidence type="ECO:0000313" key="1">
    <source>
        <dbReference type="EMBL" id="CAE7912966.1"/>
    </source>
</evidence>
<comment type="caution">
    <text evidence="1">The sequence shown here is derived from an EMBL/GenBank/DDBJ whole genome shotgun (WGS) entry which is preliminary data.</text>
</comment>
<name>A0A813BS08_9DINO</name>
<dbReference type="EMBL" id="CAJNJA010074543">
    <property type="protein sequence ID" value="CAE7912966.1"/>
    <property type="molecule type" value="Genomic_DNA"/>
</dbReference>
<dbReference type="AlphaFoldDB" id="A0A813BS08"/>
<evidence type="ECO:0000313" key="2">
    <source>
        <dbReference type="Proteomes" id="UP000601435"/>
    </source>
</evidence>